<dbReference type="InterPro" id="IPR019734">
    <property type="entry name" value="TPR_rpt"/>
</dbReference>
<feature type="compositionally biased region" description="Acidic residues" evidence="3">
    <location>
        <begin position="589"/>
        <end position="598"/>
    </location>
</feature>
<proteinExistence type="predicted"/>
<feature type="compositionally biased region" description="Low complexity" evidence="3">
    <location>
        <begin position="842"/>
        <end position="854"/>
    </location>
</feature>
<feature type="compositionally biased region" description="Basic and acidic residues" evidence="3">
    <location>
        <begin position="340"/>
        <end position="364"/>
    </location>
</feature>
<dbReference type="SMART" id="SM00028">
    <property type="entry name" value="TPR"/>
    <property type="match status" value="9"/>
</dbReference>
<dbReference type="PROSITE" id="PS50005">
    <property type="entry name" value="TPR"/>
    <property type="match status" value="4"/>
</dbReference>
<evidence type="ECO:0008006" key="6">
    <source>
        <dbReference type="Google" id="ProtNLM"/>
    </source>
</evidence>
<accession>A0AB34JRG6</accession>
<feature type="compositionally biased region" description="Low complexity" evidence="3">
    <location>
        <begin position="88"/>
        <end position="98"/>
    </location>
</feature>
<feature type="compositionally biased region" description="Basic and acidic residues" evidence="3">
    <location>
        <begin position="24"/>
        <end position="34"/>
    </location>
</feature>
<dbReference type="PANTHER" id="PTHR46423:SF1">
    <property type="entry name" value="RNA POLYMERASE II-ASSOCIATED PROTEIN 3"/>
    <property type="match status" value="1"/>
</dbReference>
<keyword evidence="1 2" id="KW-0802">TPR repeat</keyword>
<dbReference type="AlphaFoldDB" id="A0AB34JRG6"/>
<dbReference type="PANTHER" id="PTHR46423">
    <property type="entry name" value="RNA POLYMERASE II-ASSOCIATED PROTEIN 3"/>
    <property type="match status" value="1"/>
</dbReference>
<dbReference type="Pfam" id="PF13432">
    <property type="entry name" value="TPR_16"/>
    <property type="match status" value="2"/>
</dbReference>
<dbReference type="GO" id="GO:0101031">
    <property type="term" value="C:protein folding chaperone complex"/>
    <property type="evidence" value="ECO:0007669"/>
    <property type="project" value="TreeGrafter"/>
</dbReference>
<feature type="repeat" description="TPR" evidence="2">
    <location>
        <begin position="864"/>
        <end position="897"/>
    </location>
</feature>
<evidence type="ECO:0000256" key="1">
    <source>
        <dbReference type="ARBA" id="ARBA00022803"/>
    </source>
</evidence>
<evidence type="ECO:0000256" key="2">
    <source>
        <dbReference type="PROSITE-ProRule" id="PRU00339"/>
    </source>
</evidence>
<feature type="region of interest" description="Disordered" evidence="3">
    <location>
        <begin position="340"/>
        <end position="375"/>
    </location>
</feature>
<evidence type="ECO:0000313" key="4">
    <source>
        <dbReference type="EMBL" id="KAL1523330.1"/>
    </source>
</evidence>
<feature type="region of interest" description="Disordered" evidence="3">
    <location>
        <begin position="985"/>
        <end position="1016"/>
    </location>
</feature>
<dbReference type="InterPro" id="IPR011990">
    <property type="entry name" value="TPR-like_helical_dom_sf"/>
</dbReference>
<organism evidence="4 5">
    <name type="scientific">Prymnesium parvum</name>
    <name type="common">Toxic golden alga</name>
    <dbReference type="NCBI Taxonomy" id="97485"/>
    <lineage>
        <taxon>Eukaryota</taxon>
        <taxon>Haptista</taxon>
        <taxon>Haptophyta</taxon>
        <taxon>Prymnesiophyceae</taxon>
        <taxon>Prymnesiales</taxon>
        <taxon>Prymnesiaceae</taxon>
        <taxon>Prymnesium</taxon>
    </lineage>
</organism>
<feature type="compositionally biased region" description="Acidic residues" evidence="3">
    <location>
        <begin position="471"/>
        <end position="482"/>
    </location>
</feature>
<feature type="compositionally biased region" description="Basic and acidic residues" evidence="3">
    <location>
        <begin position="404"/>
        <end position="413"/>
    </location>
</feature>
<feature type="compositionally biased region" description="Polar residues" evidence="3">
    <location>
        <begin position="393"/>
        <end position="403"/>
    </location>
</feature>
<gene>
    <name evidence="4" type="ORF">AB1Y20_018276</name>
</gene>
<comment type="caution">
    <text evidence="4">The sequence shown here is derived from an EMBL/GenBank/DDBJ whole genome shotgun (WGS) entry which is preliminary data.</text>
</comment>
<dbReference type="Gene3D" id="1.25.40.10">
    <property type="entry name" value="Tetratricopeptide repeat domain"/>
    <property type="match status" value="3"/>
</dbReference>
<feature type="repeat" description="TPR" evidence="2">
    <location>
        <begin position="174"/>
        <end position="207"/>
    </location>
</feature>
<feature type="region of interest" description="Disordered" evidence="3">
    <location>
        <begin position="24"/>
        <end position="111"/>
    </location>
</feature>
<dbReference type="InterPro" id="IPR051966">
    <property type="entry name" value="RPAP3"/>
</dbReference>
<evidence type="ECO:0000256" key="3">
    <source>
        <dbReference type="SAM" id="MobiDB-lite"/>
    </source>
</evidence>
<dbReference type="SUPFAM" id="SSF48452">
    <property type="entry name" value="TPR-like"/>
    <property type="match status" value="1"/>
</dbReference>
<feature type="compositionally biased region" description="Low complexity" evidence="3">
    <location>
        <begin position="996"/>
        <end position="1008"/>
    </location>
</feature>
<feature type="compositionally biased region" description="Acidic residues" evidence="3">
    <location>
        <begin position="630"/>
        <end position="639"/>
    </location>
</feature>
<evidence type="ECO:0000313" key="5">
    <source>
        <dbReference type="Proteomes" id="UP001515480"/>
    </source>
</evidence>
<sequence>MADELGSFLDEIAERDSFLKTVAKEPLKEVDHYPPVRGAKHQPKPAPRPQAKAKPPKPAAAKPTDDAAIWDVEEIEVPTVDASEVNGARAASEAQDAPAPAPSPAPVKPRQRKHAYEYFNQWDAYDVDGELQKLDGGRTPEAVEEVVEEDDGLPPGVTAAMLAKLPTVEVERRALNEKSKGNEFYKAGEYKAAIKSYTHSLRLQQNNAVVYANRGMCHLKLKQYRQALADTTAAIQLDDSYTKAYLRRGIAHRRLSQHQRALDDLDVVLSREPHNKEAQEHRRCSQIDLEKSRKSCESKGAKQSITIEEVDGDSDDEVDGDVVIASSKTAVPNAYEFEKLKREQAEKDKAERERAEKAERRGAEKPGPFVDPQAAQESEELLRSLSAMGTGMFNHSTPPSGTRTTERKEEAKAKPAICEEGVFEPASKFDGARPGMTFKSGPKGLGYYQDQPSSAPADRGGAEMKKLAITEVEESSDDEEDVPINKAAPTRGQREEVDEMARREREKKLREEARAKREAREKREEAAKAPAPAAAASGGMRKLAVEEVSSDDEEEEEVVIKRSIPTTEKAPAPAAAPAGGMRKMAIDEVSSDDDEEEEVVIKRSTPSTEQAPAPAAAPSGGMRKMVIDEVNSDDDEEEEVVIKRSTPTTEQAPAPAAAPSGGAHNMAIDEVSSDEEKATTVAESDENRLDGEALKAYEEADRIRKEGNVLFGDGQYELAMDKYAEAVGVLHGNSATEEQLAAKCLNNRAACACQLQLYAQAVTDTTRVLKKAPNDLKALMRRGFALEALERYEEALADMRKVVCSGANSAQASAACTRLTKYVAAKAKAEGAPENPTPPAAAAPAPASASQSESEPSEEMRQAANAAKERGTAAFKEGDFKRAAAAYYEACKKDPSNHVHCSNLAIALLKLGQPQHAVTAAARCVELAPSFAKGHYRLGQAHHARGDTSAAVAAFTAGMPHAAGRELAEMARELKACQAELASQSKRAVSSDKASEASPPSGPSASPSNGKEGVPKGKVDLEKARQTAKRVAELGKASVPPPTNFSSFERGLRSVWAGGKGAVEEVRSYIQGLPKEQEKLDKFVGEKLSDEFLETLVQAAEVSLDNQDAVALLAMVCRLRRFEMGWMMAAGNAKAAAQRIFQAAAALPEPQWGAAEIVSLAKKYDCKLKA</sequence>
<keyword evidence="5" id="KW-1185">Reference proteome</keyword>
<dbReference type="EMBL" id="JBGBPQ010000006">
    <property type="protein sequence ID" value="KAL1523330.1"/>
    <property type="molecule type" value="Genomic_DNA"/>
</dbReference>
<feature type="region of interest" description="Disordered" evidence="3">
    <location>
        <begin position="830"/>
        <end position="872"/>
    </location>
</feature>
<name>A0AB34JRG6_PRYPA</name>
<feature type="compositionally biased region" description="Basic and acidic residues" evidence="3">
    <location>
        <begin position="492"/>
        <end position="527"/>
    </location>
</feature>
<protein>
    <recommendedName>
        <fullName evidence="6">RNA-polymerase II-associated protein 3-like C-terminal domain-containing protein</fullName>
    </recommendedName>
</protein>
<feature type="region of interest" description="Disordered" evidence="3">
    <location>
        <begin position="389"/>
        <end position="664"/>
    </location>
</feature>
<dbReference type="Proteomes" id="UP001515480">
    <property type="component" value="Unassembled WGS sequence"/>
</dbReference>
<reference evidence="4 5" key="1">
    <citation type="journal article" date="2024" name="Science">
        <title>Giant polyketide synthase enzymes in the biosynthesis of giant marine polyether toxins.</title>
        <authorList>
            <person name="Fallon T.R."/>
            <person name="Shende V.V."/>
            <person name="Wierzbicki I.H."/>
            <person name="Pendleton A.L."/>
            <person name="Watervoot N.F."/>
            <person name="Auber R.P."/>
            <person name="Gonzalez D.J."/>
            <person name="Wisecaver J.H."/>
            <person name="Moore B.S."/>
        </authorList>
    </citation>
    <scope>NUCLEOTIDE SEQUENCE [LARGE SCALE GENOMIC DNA]</scope>
    <source>
        <strain evidence="4 5">12B1</strain>
    </source>
</reference>
<feature type="repeat" description="TPR" evidence="2">
    <location>
        <begin position="208"/>
        <end position="241"/>
    </location>
</feature>
<feature type="compositionally biased region" description="Acidic residues" evidence="3">
    <location>
        <begin position="548"/>
        <end position="557"/>
    </location>
</feature>
<feature type="repeat" description="TPR" evidence="2">
    <location>
        <begin position="242"/>
        <end position="275"/>
    </location>
</feature>